<protein>
    <submittedName>
        <fullName evidence="1">SCP domain-containing protein</fullName>
    </submittedName>
</protein>
<name>A0A0M3J3F9_ANISI</name>
<dbReference type="WBParaSite" id="ASIM_0000207201-mRNA-1">
    <property type="protein sequence ID" value="ASIM_0000207201-mRNA-1"/>
    <property type="gene ID" value="ASIM_0000207201"/>
</dbReference>
<sequence>LGSGFVDGNSIGHRASLTGYYGLVNVMGDESYRKWTNLH</sequence>
<accession>A0A0M3J3F9</accession>
<organism evidence="1">
    <name type="scientific">Anisakis simplex</name>
    <name type="common">Herring worm</name>
    <dbReference type="NCBI Taxonomy" id="6269"/>
    <lineage>
        <taxon>Eukaryota</taxon>
        <taxon>Metazoa</taxon>
        <taxon>Ecdysozoa</taxon>
        <taxon>Nematoda</taxon>
        <taxon>Chromadorea</taxon>
        <taxon>Rhabditida</taxon>
        <taxon>Spirurina</taxon>
        <taxon>Ascaridomorpha</taxon>
        <taxon>Ascaridoidea</taxon>
        <taxon>Anisakidae</taxon>
        <taxon>Anisakis</taxon>
        <taxon>Anisakis simplex complex</taxon>
    </lineage>
</organism>
<proteinExistence type="predicted"/>
<dbReference type="AlphaFoldDB" id="A0A0M3J3F9"/>
<reference evidence="1" key="1">
    <citation type="submission" date="2017-02" db="UniProtKB">
        <authorList>
            <consortium name="WormBaseParasite"/>
        </authorList>
    </citation>
    <scope>IDENTIFICATION</scope>
</reference>
<evidence type="ECO:0000313" key="1">
    <source>
        <dbReference type="WBParaSite" id="ASIM_0000207201-mRNA-1"/>
    </source>
</evidence>